<dbReference type="InterPro" id="IPR000073">
    <property type="entry name" value="AB_hydrolase_1"/>
</dbReference>
<evidence type="ECO:0000259" key="1">
    <source>
        <dbReference type="Pfam" id="PF12697"/>
    </source>
</evidence>
<evidence type="ECO:0000313" key="2">
    <source>
        <dbReference type="EMBL" id="RKP05429.1"/>
    </source>
</evidence>
<dbReference type="STRING" id="78915.A0A4V1IVW0"/>
<keyword evidence="3" id="KW-1185">Reference proteome</keyword>
<dbReference type="Gene3D" id="3.40.50.1820">
    <property type="entry name" value="alpha/beta hydrolase"/>
    <property type="match status" value="1"/>
</dbReference>
<gene>
    <name evidence="2" type="ORF">THASP1DRAFT_19817</name>
</gene>
<dbReference type="AlphaFoldDB" id="A0A4V1IVW0"/>
<dbReference type="OrthoDB" id="6431331at2759"/>
<proteinExistence type="predicted"/>
<dbReference type="GO" id="GO:0016787">
    <property type="term" value="F:hydrolase activity"/>
    <property type="evidence" value="ECO:0007669"/>
    <property type="project" value="UniProtKB-KW"/>
</dbReference>
<dbReference type="Proteomes" id="UP000271241">
    <property type="component" value="Unassembled WGS sequence"/>
</dbReference>
<dbReference type="PANTHER" id="PTHR37471">
    <property type="entry name" value="UNNAMED PRODUCT"/>
    <property type="match status" value="1"/>
</dbReference>
<reference evidence="3" key="1">
    <citation type="journal article" date="2018" name="Nat. Microbiol.">
        <title>Leveraging single-cell genomics to expand the fungal tree of life.</title>
        <authorList>
            <person name="Ahrendt S.R."/>
            <person name="Quandt C.A."/>
            <person name="Ciobanu D."/>
            <person name="Clum A."/>
            <person name="Salamov A."/>
            <person name="Andreopoulos B."/>
            <person name="Cheng J.F."/>
            <person name="Woyke T."/>
            <person name="Pelin A."/>
            <person name="Henrissat B."/>
            <person name="Reynolds N.K."/>
            <person name="Benny G.L."/>
            <person name="Smith M.E."/>
            <person name="James T.Y."/>
            <person name="Grigoriev I.V."/>
        </authorList>
    </citation>
    <scope>NUCLEOTIDE SEQUENCE [LARGE SCALE GENOMIC DNA]</scope>
    <source>
        <strain evidence="3">RSA 1356</strain>
    </source>
</reference>
<dbReference type="SUPFAM" id="SSF53474">
    <property type="entry name" value="alpha/beta-Hydrolases"/>
    <property type="match status" value="1"/>
</dbReference>
<dbReference type="PANTHER" id="PTHR37471:SF1">
    <property type="entry name" value="AB HYDROLASE-1 DOMAIN-CONTAINING PROTEIN"/>
    <property type="match status" value="1"/>
</dbReference>
<accession>A0A4V1IVW0</accession>
<sequence>MAALVQKHQHRFAPGYNVQLRSIRLNLDPVKAVHRPCFFYAALFAMDCLGKILLHLSMSDRTAAYRSKVRRHRVRSNPKVTYWYRPGRTSSDSSDQAPLPVVFVHGLGAGITPYLKFVWKVARATSQTAPLYLIELPHVSMRFHEHAPTIPETTRELDAALREHGHRRAVFVGHSLGSAVVAGMCRWSRKRVAAVVLIDPICFLLHLPAVAYQFVHRPPTRANERFVSFFASRELFISRFISRSFHWYHSCMWADDLPAGDMSTVYLSQNDLLVPSKQVDRYLERQGVQRQMMPLDHAQFLFAHQWETTVAKDVAERALYHGNRRSVAHAVVY</sequence>
<dbReference type="Pfam" id="PF12697">
    <property type="entry name" value="Abhydrolase_6"/>
    <property type="match status" value="1"/>
</dbReference>
<evidence type="ECO:0000313" key="3">
    <source>
        <dbReference type="Proteomes" id="UP000271241"/>
    </source>
</evidence>
<dbReference type="EMBL" id="KZ993133">
    <property type="protein sequence ID" value="RKP05429.1"/>
    <property type="molecule type" value="Genomic_DNA"/>
</dbReference>
<feature type="domain" description="AB hydrolase-1" evidence="1">
    <location>
        <begin position="101"/>
        <end position="240"/>
    </location>
</feature>
<name>A0A4V1IVW0_9FUNG</name>
<keyword evidence="2" id="KW-0378">Hydrolase</keyword>
<organism evidence="2 3">
    <name type="scientific">Thamnocephalis sphaerospora</name>
    <dbReference type="NCBI Taxonomy" id="78915"/>
    <lineage>
        <taxon>Eukaryota</taxon>
        <taxon>Fungi</taxon>
        <taxon>Fungi incertae sedis</taxon>
        <taxon>Zoopagomycota</taxon>
        <taxon>Zoopagomycotina</taxon>
        <taxon>Zoopagomycetes</taxon>
        <taxon>Zoopagales</taxon>
        <taxon>Sigmoideomycetaceae</taxon>
        <taxon>Thamnocephalis</taxon>
    </lineage>
</organism>
<dbReference type="InterPro" id="IPR029058">
    <property type="entry name" value="AB_hydrolase_fold"/>
</dbReference>
<protein>
    <submittedName>
        <fullName evidence="2">Alpha/Beta hydrolase protein</fullName>
    </submittedName>
</protein>